<sequence length="320" mass="35581">MATHNTESDADIVRDYDRVLQPKLLAALGSIHGLSWASFTLPKVRVNVSQAKRFEETRHVAPRTARPSDGNSNTPFGLYSLGQSIGVEQLDGQGTLGGFITVSTGDKTRVYGLTNNHVMNVAASPTHVEKDIAIYGPNYHDLEATKITHQDTKIQSYKLGQLKTTFGRTLDLPPGEANPCILDWALFDLNSDTLKTMKHEFLKLKPNFQLPRSQGREWEVNLVRKVMNITDIETWKGTLQNRHKYSAVVELILRPRCQQPFCQSGGSGSLVDDENGHIVALLWVLADDDTIVTDIRVVFKSIREKLNLDSNAVLGVATTF</sequence>
<evidence type="ECO:0000313" key="2">
    <source>
        <dbReference type="Proteomes" id="UP000758603"/>
    </source>
</evidence>
<dbReference type="OrthoDB" id="5424209at2759"/>
<dbReference type="EMBL" id="JAGPXC010000010">
    <property type="protein sequence ID" value="KAH6646510.1"/>
    <property type="molecule type" value="Genomic_DNA"/>
</dbReference>
<dbReference type="AlphaFoldDB" id="A0A9P8RNL3"/>
<name>A0A9P8RNL3_9PEZI</name>
<keyword evidence="2" id="KW-1185">Reference proteome</keyword>
<reference evidence="1" key="1">
    <citation type="journal article" date="2021" name="Nat. Commun.">
        <title>Genetic determinants of endophytism in the Arabidopsis root mycobiome.</title>
        <authorList>
            <person name="Mesny F."/>
            <person name="Miyauchi S."/>
            <person name="Thiergart T."/>
            <person name="Pickel B."/>
            <person name="Atanasova L."/>
            <person name="Karlsson M."/>
            <person name="Huettel B."/>
            <person name="Barry K.W."/>
            <person name="Haridas S."/>
            <person name="Chen C."/>
            <person name="Bauer D."/>
            <person name="Andreopoulos W."/>
            <person name="Pangilinan J."/>
            <person name="LaButti K."/>
            <person name="Riley R."/>
            <person name="Lipzen A."/>
            <person name="Clum A."/>
            <person name="Drula E."/>
            <person name="Henrissat B."/>
            <person name="Kohler A."/>
            <person name="Grigoriev I.V."/>
            <person name="Martin F.M."/>
            <person name="Hacquard S."/>
        </authorList>
    </citation>
    <scope>NUCLEOTIDE SEQUENCE</scope>
    <source>
        <strain evidence="1">MPI-SDFR-AT-0073</strain>
    </source>
</reference>
<dbReference type="GeneID" id="70129833"/>
<accession>A0A9P8RNL3</accession>
<evidence type="ECO:0000313" key="1">
    <source>
        <dbReference type="EMBL" id="KAH6646510.1"/>
    </source>
</evidence>
<dbReference type="Proteomes" id="UP000758603">
    <property type="component" value="Unassembled WGS sequence"/>
</dbReference>
<proteinExistence type="predicted"/>
<protein>
    <submittedName>
        <fullName evidence="1">Uncharacterized protein</fullName>
    </submittedName>
</protein>
<dbReference type="RefSeq" id="XP_045953024.1">
    <property type="nucleotide sequence ID" value="XM_046100941.1"/>
</dbReference>
<gene>
    <name evidence="1" type="ORF">BKA67DRAFT_541470</name>
</gene>
<comment type="caution">
    <text evidence="1">The sequence shown here is derived from an EMBL/GenBank/DDBJ whole genome shotgun (WGS) entry which is preliminary data.</text>
</comment>
<organism evidence="1 2">
    <name type="scientific">Truncatella angustata</name>
    <dbReference type="NCBI Taxonomy" id="152316"/>
    <lineage>
        <taxon>Eukaryota</taxon>
        <taxon>Fungi</taxon>
        <taxon>Dikarya</taxon>
        <taxon>Ascomycota</taxon>
        <taxon>Pezizomycotina</taxon>
        <taxon>Sordariomycetes</taxon>
        <taxon>Xylariomycetidae</taxon>
        <taxon>Amphisphaeriales</taxon>
        <taxon>Sporocadaceae</taxon>
        <taxon>Truncatella</taxon>
    </lineage>
</organism>